<proteinExistence type="predicted"/>
<dbReference type="EMBL" id="NBSK02000002">
    <property type="protein sequence ID" value="KAJ0222006.1"/>
    <property type="molecule type" value="Genomic_DNA"/>
</dbReference>
<protein>
    <submittedName>
        <fullName evidence="1">Uncharacterized protein</fullName>
    </submittedName>
</protein>
<dbReference type="PANTHER" id="PTHR33067:SF37">
    <property type="entry name" value="RETROTRANSPOSON GAG DOMAIN, ASPARTIC PEPTIDASE DOMAIN SUPERFAMILY"/>
    <property type="match status" value="1"/>
</dbReference>
<evidence type="ECO:0000313" key="1">
    <source>
        <dbReference type="EMBL" id="KAJ0222006.1"/>
    </source>
</evidence>
<dbReference type="PANTHER" id="PTHR33067">
    <property type="entry name" value="RNA-DIRECTED DNA POLYMERASE-RELATED"/>
    <property type="match status" value="1"/>
</dbReference>
<gene>
    <name evidence="1" type="ORF">LSAT_V11C200064360</name>
</gene>
<organism evidence="1 2">
    <name type="scientific">Lactuca sativa</name>
    <name type="common">Garden lettuce</name>
    <dbReference type="NCBI Taxonomy" id="4236"/>
    <lineage>
        <taxon>Eukaryota</taxon>
        <taxon>Viridiplantae</taxon>
        <taxon>Streptophyta</taxon>
        <taxon>Embryophyta</taxon>
        <taxon>Tracheophyta</taxon>
        <taxon>Spermatophyta</taxon>
        <taxon>Magnoliopsida</taxon>
        <taxon>eudicotyledons</taxon>
        <taxon>Gunneridae</taxon>
        <taxon>Pentapetalae</taxon>
        <taxon>asterids</taxon>
        <taxon>campanulids</taxon>
        <taxon>Asterales</taxon>
        <taxon>Asteraceae</taxon>
        <taxon>Cichorioideae</taxon>
        <taxon>Cichorieae</taxon>
        <taxon>Lactucinae</taxon>
        <taxon>Lactuca</taxon>
    </lineage>
</organism>
<name>A0A9R1XQI3_LACSA</name>
<reference evidence="1 2" key="1">
    <citation type="journal article" date="2017" name="Nat. Commun.">
        <title>Genome assembly with in vitro proximity ligation data and whole-genome triplication in lettuce.</title>
        <authorList>
            <person name="Reyes-Chin-Wo S."/>
            <person name="Wang Z."/>
            <person name="Yang X."/>
            <person name="Kozik A."/>
            <person name="Arikit S."/>
            <person name="Song C."/>
            <person name="Xia L."/>
            <person name="Froenicke L."/>
            <person name="Lavelle D.O."/>
            <person name="Truco M.J."/>
            <person name="Xia R."/>
            <person name="Zhu S."/>
            <person name="Xu C."/>
            <person name="Xu H."/>
            <person name="Xu X."/>
            <person name="Cox K."/>
            <person name="Korf I."/>
            <person name="Meyers B.C."/>
            <person name="Michelmore R.W."/>
        </authorList>
    </citation>
    <scope>NUCLEOTIDE SEQUENCE [LARGE SCALE GENOMIC DNA]</scope>
    <source>
        <strain evidence="2">cv. Salinas</strain>
        <tissue evidence="1">Seedlings</tissue>
    </source>
</reference>
<dbReference type="InterPro" id="IPR021109">
    <property type="entry name" value="Peptidase_aspartic_dom_sf"/>
</dbReference>
<keyword evidence="2" id="KW-1185">Reference proteome</keyword>
<dbReference type="Gene3D" id="2.40.70.10">
    <property type="entry name" value="Acid Proteases"/>
    <property type="match status" value="1"/>
</dbReference>
<comment type="caution">
    <text evidence="1">The sequence shown here is derived from an EMBL/GenBank/DDBJ whole genome shotgun (WGS) entry which is preliminary data.</text>
</comment>
<sequence>MLKTLELYRPWEVIKLSRDSFTSHTTTKLGEASRTTSSQDPNKTFSKEIITNLHLAFNNLFSKIDIIPIFSNDLFNNKLAVPACFWKTLLKVLLLVLKLFRMRLSLAGSTSTRKFPISDREETQTTKLVLLLSDVVKTTRDWISKKKEEEEIVVEKESEAIEEVYKKDKPPAAEVKITPPPFPSRKKNMEKEKEDREIMDFFKKVEDVLVQVNELIFPADFYVLDMGDDDSPNSSSILLGIPFLKTTRTNIDVYNGTLSMEFNGEVIKFNIYDVVRYPDDVSALNFIDVIEPLIVEYFEITN</sequence>
<accession>A0A9R1XQI3</accession>
<dbReference type="AlphaFoldDB" id="A0A9R1XQI3"/>
<evidence type="ECO:0000313" key="2">
    <source>
        <dbReference type="Proteomes" id="UP000235145"/>
    </source>
</evidence>
<dbReference type="Proteomes" id="UP000235145">
    <property type="component" value="Unassembled WGS sequence"/>
</dbReference>